<dbReference type="Proteomes" id="UP000003179">
    <property type="component" value="Unassembled WGS sequence"/>
</dbReference>
<evidence type="ECO:0000313" key="2">
    <source>
        <dbReference type="Proteomes" id="UP000003179"/>
    </source>
</evidence>
<dbReference type="EMBL" id="ADZU01000010">
    <property type="protein sequence ID" value="EFS93389.1"/>
    <property type="molecule type" value="Genomic_DNA"/>
</dbReference>
<reference evidence="1" key="1">
    <citation type="submission" date="2010-08" db="EMBL/GenBank/DDBJ databases">
        <authorList>
            <person name="Weinstock G."/>
            <person name="Sodergren E."/>
            <person name="Clifton S."/>
            <person name="Fulton L."/>
            <person name="Fulton B."/>
            <person name="Courtney L."/>
            <person name="Fronick C."/>
            <person name="Harrison M."/>
            <person name="Strong C."/>
            <person name="Farmer C."/>
            <person name="Delahaunty K."/>
            <person name="Markovic C."/>
            <person name="Hall O."/>
            <person name="Minx P."/>
            <person name="Tomlinson C."/>
            <person name="Mitreva M."/>
            <person name="Hou S."/>
            <person name="Chen J."/>
            <person name="Wollam A."/>
            <person name="Pepin K.H."/>
            <person name="Johnson M."/>
            <person name="Bhonagiri V."/>
            <person name="Zhang X."/>
            <person name="Suruliraj S."/>
            <person name="Warren W."/>
            <person name="Chinwalla A."/>
            <person name="Mardis E.R."/>
            <person name="Wilson R.K."/>
        </authorList>
    </citation>
    <scope>NUCLEOTIDE SEQUENCE [LARGE SCALE GENOMIC DNA]</scope>
    <source>
        <strain evidence="1">HL044PA1</strain>
    </source>
</reference>
<evidence type="ECO:0000313" key="1">
    <source>
        <dbReference type="EMBL" id="EFS93389.1"/>
    </source>
</evidence>
<accession>A0ABN0C822</accession>
<name>A0ABN0C822_9ACTN</name>
<comment type="caution">
    <text evidence="1">The sequence shown here is derived from an EMBL/GenBank/DDBJ whole genome shotgun (WGS) entry which is preliminary data.</text>
</comment>
<sequence>MRSELLIGPNLTIRHMWRTCADGKVTSPLSDPRARVCRASQTAEHHRSPVVEDPANTVNLSAITRCRPTSVGPAADSPW</sequence>
<keyword evidence="2" id="KW-1185">Reference proteome</keyword>
<organism evidence="1 2">
    <name type="scientific">Cutibacterium modestum HL044PA1</name>
    <dbReference type="NCBI Taxonomy" id="765109"/>
    <lineage>
        <taxon>Bacteria</taxon>
        <taxon>Bacillati</taxon>
        <taxon>Actinomycetota</taxon>
        <taxon>Actinomycetes</taxon>
        <taxon>Propionibacteriales</taxon>
        <taxon>Propionibacteriaceae</taxon>
        <taxon>Cutibacterium</taxon>
        <taxon>Cutibacterium modestum</taxon>
    </lineage>
</organism>
<protein>
    <submittedName>
        <fullName evidence="1">Uncharacterized protein</fullName>
    </submittedName>
</protein>
<gene>
    <name evidence="1" type="ORF">HMPREF9607_00309</name>
</gene>
<proteinExistence type="predicted"/>